<evidence type="ECO:0000256" key="6">
    <source>
        <dbReference type="ARBA" id="ARBA00022598"/>
    </source>
</evidence>
<dbReference type="PANTHER" id="PTHR11586:SF43">
    <property type="entry name" value="TYROSINE--TRNA LIGASE, CYTOPLASMIC"/>
    <property type="match status" value="1"/>
</dbReference>
<dbReference type="Pfam" id="PF01588">
    <property type="entry name" value="tRNA_bind"/>
    <property type="match status" value="1"/>
</dbReference>
<dbReference type="PRINTS" id="PR01040">
    <property type="entry name" value="TRNASYNTHTYR"/>
</dbReference>
<dbReference type="InterPro" id="IPR012340">
    <property type="entry name" value="NA-bd_OB-fold"/>
</dbReference>
<evidence type="ECO:0000313" key="19">
    <source>
        <dbReference type="Proteomes" id="UP001211907"/>
    </source>
</evidence>
<dbReference type="Gene3D" id="2.40.50.140">
    <property type="entry name" value="Nucleic acid-binding proteins"/>
    <property type="match status" value="1"/>
</dbReference>
<gene>
    <name evidence="18" type="ORF">HK100_003229</name>
</gene>
<dbReference type="GO" id="GO:0006437">
    <property type="term" value="P:tyrosyl-tRNA aminoacylation"/>
    <property type="evidence" value="ECO:0007669"/>
    <property type="project" value="InterPro"/>
</dbReference>
<dbReference type="GO" id="GO:0006950">
    <property type="term" value="P:response to stress"/>
    <property type="evidence" value="ECO:0007669"/>
    <property type="project" value="UniProtKB-ARBA"/>
</dbReference>
<comment type="catalytic activity">
    <reaction evidence="13">
        <text>tRNA(Tyr) + L-tyrosine + ATP = L-tyrosyl-tRNA(Tyr) + AMP + diphosphate + H(+)</text>
        <dbReference type="Rhea" id="RHEA:10220"/>
        <dbReference type="Rhea" id="RHEA-COMP:9706"/>
        <dbReference type="Rhea" id="RHEA-COMP:9707"/>
        <dbReference type="ChEBI" id="CHEBI:15378"/>
        <dbReference type="ChEBI" id="CHEBI:30616"/>
        <dbReference type="ChEBI" id="CHEBI:33019"/>
        <dbReference type="ChEBI" id="CHEBI:58315"/>
        <dbReference type="ChEBI" id="CHEBI:78442"/>
        <dbReference type="ChEBI" id="CHEBI:78536"/>
        <dbReference type="ChEBI" id="CHEBI:456215"/>
        <dbReference type="EC" id="6.1.1.1"/>
    </reaction>
    <physiologicalReaction direction="left-to-right" evidence="13">
        <dbReference type="Rhea" id="RHEA:10221"/>
    </physiologicalReaction>
</comment>
<sequence>MRVFETADRNSLTPDEKFALITRNLQEFVGEAEIKAILKERDLKIYWGTATTGKPHIGYFVPMAKLADFLKAGCHVKVLFADLHAYLDNMKAPWEFLRLRTKYYEAAIKAMLSSIGVPIDKLEFVVGTSYQLSEKYTLDVYKLLALTTERDAKKAGAEVVKQVDSPLLSGLVYPLLQALDEEYLDVDVQFGGVDQRKIFMFAREYLPILGYKKRSHLMNVMLGGLSGSKMSSSDPDSKIDLLDDEKQIRKKLAKAFCEEGNVDDNPILSFLKIVIFPILSLRGQQTFVIKRPEKFGGDIELDGYDAVHDAFLKKRLHPADLKSWVADSLNELLVPIRKIFEDPALIELTNTAYPPVDKKNTGSAPKSETASKNAKSTVASVSSSAAAAKTALAVETSIISKLDIVVGKIIEVAHHPDADSLYIEKIDCGEAEPRTVVSGLRKFLNIDQMQDKHILVLKNLKPANMRGVKSHAMVLCALNADGSKVEFLIPPEGSVAGDRVFFKGHEGVPDGQLNPKKKIWETVQPEFKTRDDLVAVWQNIEFQTTKGIVKAATLAGANIK</sequence>
<feature type="domain" description="TRNA-binding" evidence="17">
    <location>
        <begin position="398"/>
        <end position="501"/>
    </location>
</feature>
<dbReference type="NCBIfam" id="TIGR00234">
    <property type="entry name" value="tyrS"/>
    <property type="match status" value="1"/>
</dbReference>
<dbReference type="FunFam" id="2.40.50.140:FF:000047">
    <property type="entry name" value="tyrosine--tRNA ligase, cytoplasmic isoform X2"/>
    <property type="match status" value="1"/>
</dbReference>
<evidence type="ECO:0000256" key="8">
    <source>
        <dbReference type="ARBA" id="ARBA00022840"/>
    </source>
</evidence>
<accession>A0AAD5SVU2</accession>
<protein>
    <recommendedName>
        <fullName evidence="15">Tyrosine--tRNA ligase</fullName>
        <ecNumber evidence="15">6.1.1.1</ecNumber>
    </recommendedName>
    <alternativeName>
        <fullName evidence="15">Tyrosyl-tRNA synthetase</fullName>
    </alternativeName>
</protein>
<evidence type="ECO:0000256" key="12">
    <source>
        <dbReference type="ARBA" id="ARBA00023242"/>
    </source>
</evidence>
<comment type="similarity">
    <text evidence="3 15">Belongs to the class-I aminoacyl-tRNA synthetase family.</text>
</comment>
<dbReference type="AlphaFoldDB" id="A0AAD5SVU2"/>
<keyword evidence="10 15" id="KW-0648">Protein biosynthesis</keyword>
<evidence type="ECO:0000256" key="1">
    <source>
        <dbReference type="ARBA" id="ARBA00004123"/>
    </source>
</evidence>
<evidence type="ECO:0000256" key="10">
    <source>
        <dbReference type="ARBA" id="ARBA00022917"/>
    </source>
</evidence>
<evidence type="ECO:0000313" key="18">
    <source>
        <dbReference type="EMBL" id="KAJ3109891.1"/>
    </source>
</evidence>
<dbReference type="GO" id="GO:0005524">
    <property type="term" value="F:ATP binding"/>
    <property type="evidence" value="ECO:0007669"/>
    <property type="project" value="UniProtKB-KW"/>
</dbReference>
<keyword evidence="9 14" id="KW-0694">RNA-binding</keyword>
<dbReference type="Gene3D" id="3.40.50.620">
    <property type="entry name" value="HUPs"/>
    <property type="match status" value="1"/>
</dbReference>
<dbReference type="FunFam" id="3.40.50.620:FF:000040">
    <property type="entry name" value="Tyrosine--tRNA ligase"/>
    <property type="match status" value="1"/>
</dbReference>
<keyword evidence="7 15" id="KW-0547">Nucleotide-binding</keyword>
<evidence type="ECO:0000256" key="13">
    <source>
        <dbReference type="ARBA" id="ARBA00048400"/>
    </source>
</evidence>
<dbReference type="SUPFAM" id="SSF50249">
    <property type="entry name" value="Nucleic acid-binding proteins"/>
    <property type="match status" value="1"/>
</dbReference>
<reference evidence="18" key="1">
    <citation type="submission" date="2020-05" db="EMBL/GenBank/DDBJ databases">
        <title>Phylogenomic resolution of chytrid fungi.</title>
        <authorList>
            <person name="Stajich J.E."/>
            <person name="Amses K."/>
            <person name="Simmons R."/>
            <person name="Seto K."/>
            <person name="Myers J."/>
            <person name="Bonds A."/>
            <person name="Quandt C.A."/>
            <person name="Barry K."/>
            <person name="Liu P."/>
            <person name="Grigoriev I."/>
            <person name="Longcore J.E."/>
            <person name="James T.Y."/>
        </authorList>
    </citation>
    <scope>NUCLEOTIDE SEQUENCE</scope>
    <source>
        <strain evidence="18">JEL0513</strain>
    </source>
</reference>
<evidence type="ECO:0000256" key="16">
    <source>
        <dbReference type="SAM" id="MobiDB-lite"/>
    </source>
</evidence>
<evidence type="ECO:0000256" key="3">
    <source>
        <dbReference type="ARBA" id="ARBA00005594"/>
    </source>
</evidence>
<dbReference type="Proteomes" id="UP001211907">
    <property type="component" value="Unassembled WGS sequence"/>
</dbReference>
<keyword evidence="11 15" id="KW-0030">Aminoacyl-tRNA synthetase</keyword>
<dbReference type="GO" id="GO:0000049">
    <property type="term" value="F:tRNA binding"/>
    <property type="evidence" value="ECO:0007669"/>
    <property type="project" value="UniProtKB-UniRule"/>
</dbReference>
<evidence type="ECO:0000256" key="14">
    <source>
        <dbReference type="PROSITE-ProRule" id="PRU00209"/>
    </source>
</evidence>
<dbReference type="CDD" id="cd00805">
    <property type="entry name" value="TyrRS_core"/>
    <property type="match status" value="1"/>
</dbReference>
<evidence type="ECO:0000256" key="15">
    <source>
        <dbReference type="RuleBase" id="RU361234"/>
    </source>
</evidence>
<dbReference type="InterPro" id="IPR002307">
    <property type="entry name" value="Tyr-tRNA-ligase"/>
</dbReference>
<keyword evidence="4" id="KW-0963">Cytoplasm</keyword>
<dbReference type="CDD" id="cd02799">
    <property type="entry name" value="tRNA_bind_EMAP-II_like"/>
    <property type="match status" value="1"/>
</dbReference>
<comment type="caution">
    <text evidence="18">The sequence shown here is derived from an EMBL/GenBank/DDBJ whole genome shotgun (WGS) entry which is preliminary data.</text>
</comment>
<keyword evidence="6 15" id="KW-0436">Ligase</keyword>
<evidence type="ECO:0000256" key="7">
    <source>
        <dbReference type="ARBA" id="ARBA00022741"/>
    </source>
</evidence>
<evidence type="ECO:0000256" key="4">
    <source>
        <dbReference type="ARBA" id="ARBA00022490"/>
    </source>
</evidence>
<keyword evidence="19" id="KW-1185">Reference proteome</keyword>
<dbReference type="PROSITE" id="PS50886">
    <property type="entry name" value="TRBD"/>
    <property type="match status" value="1"/>
</dbReference>
<dbReference type="InterPro" id="IPR002547">
    <property type="entry name" value="tRNA-bd_dom"/>
</dbReference>
<evidence type="ECO:0000256" key="2">
    <source>
        <dbReference type="ARBA" id="ARBA00004496"/>
    </source>
</evidence>
<evidence type="ECO:0000256" key="9">
    <source>
        <dbReference type="ARBA" id="ARBA00022884"/>
    </source>
</evidence>
<keyword evidence="12" id="KW-0539">Nucleus</keyword>
<dbReference type="Pfam" id="PF00579">
    <property type="entry name" value="tRNA-synt_1b"/>
    <property type="match status" value="1"/>
</dbReference>
<dbReference type="EC" id="6.1.1.1" evidence="15"/>
<evidence type="ECO:0000259" key="17">
    <source>
        <dbReference type="PROSITE" id="PS50886"/>
    </source>
</evidence>
<dbReference type="GO" id="GO:0005634">
    <property type="term" value="C:nucleus"/>
    <property type="evidence" value="ECO:0007669"/>
    <property type="project" value="UniProtKB-SubCell"/>
</dbReference>
<organism evidence="18 19">
    <name type="scientific">Physocladia obscura</name>
    <dbReference type="NCBI Taxonomy" id="109957"/>
    <lineage>
        <taxon>Eukaryota</taxon>
        <taxon>Fungi</taxon>
        <taxon>Fungi incertae sedis</taxon>
        <taxon>Chytridiomycota</taxon>
        <taxon>Chytridiomycota incertae sedis</taxon>
        <taxon>Chytridiomycetes</taxon>
        <taxon>Chytridiales</taxon>
        <taxon>Chytriomycetaceae</taxon>
        <taxon>Physocladia</taxon>
    </lineage>
</organism>
<dbReference type="PANTHER" id="PTHR11586">
    <property type="entry name" value="TRNA-AMINOACYLATION COFACTOR ARC1 FAMILY MEMBER"/>
    <property type="match status" value="1"/>
</dbReference>
<dbReference type="GO" id="GO:0005737">
    <property type="term" value="C:cytoplasm"/>
    <property type="evidence" value="ECO:0007669"/>
    <property type="project" value="UniProtKB-SubCell"/>
</dbReference>
<proteinExistence type="inferred from homology"/>
<dbReference type="InterPro" id="IPR051270">
    <property type="entry name" value="Tyrosine-tRNA_ligase_regulator"/>
</dbReference>
<dbReference type="InterPro" id="IPR014729">
    <property type="entry name" value="Rossmann-like_a/b/a_fold"/>
</dbReference>
<evidence type="ECO:0000256" key="11">
    <source>
        <dbReference type="ARBA" id="ARBA00023146"/>
    </source>
</evidence>
<dbReference type="SUPFAM" id="SSF52374">
    <property type="entry name" value="Nucleotidylyl transferase"/>
    <property type="match status" value="1"/>
</dbReference>
<feature type="region of interest" description="Disordered" evidence="16">
    <location>
        <begin position="356"/>
        <end position="375"/>
    </location>
</feature>
<dbReference type="EMBL" id="JADGJH010001794">
    <property type="protein sequence ID" value="KAJ3109891.1"/>
    <property type="molecule type" value="Genomic_DNA"/>
</dbReference>
<keyword evidence="5 14" id="KW-0820">tRNA-binding</keyword>
<dbReference type="GO" id="GO:0004831">
    <property type="term" value="F:tyrosine-tRNA ligase activity"/>
    <property type="evidence" value="ECO:0007669"/>
    <property type="project" value="UniProtKB-EC"/>
</dbReference>
<dbReference type="NCBIfam" id="NF006330">
    <property type="entry name" value="PRK08560.1"/>
    <property type="match status" value="1"/>
</dbReference>
<dbReference type="Gene3D" id="1.10.240.10">
    <property type="entry name" value="Tyrosyl-Transfer RNA Synthetase"/>
    <property type="match status" value="1"/>
</dbReference>
<keyword evidence="8 15" id="KW-0067">ATP-binding</keyword>
<evidence type="ECO:0000256" key="5">
    <source>
        <dbReference type="ARBA" id="ARBA00022555"/>
    </source>
</evidence>
<name>A0AAD5SVU2_9FUNG</name>
<dbReference type="InterPro" id="IPR002305">
    <property type="entry name" value="aa-tRNA-synth_Ic"/>
</dbReference>
<comment type="subcellular location">
    <subcellularLocation>
        <location evidence="2">Cytoplasm</location>
    </subcellularLocation>
    <subcellularLocation>
        <location evidence="1">Nucleus</location>
    </subcellularLocation>
</comment>
<dbReference type="FunFam" id="1.10.240.10:FF:000004">
    <property type="entry name" value="Tyrosine--tRNA ligase"/>
    <property type="match status" value="1"/>
</dbReference>